<evidence type="ECO:0000313" key="6">
    <source>
        <dbReference type="EMBL" id="CAF0904635.1"/>
    </source>
</evidence>
<dbReference type="Proteomes" id="UP000681722">
    <property type="component" value="Unassembled WGS sequence"/>
</dbReference>
<sequence>MGQRMVKRQVNEGLVLYTQKNYEDAIKKWKTAIHKMKDKHLKFTTLGYIASACRDRGRNRDYLVYSVQQIDIAHELDDNVLRSQAYLNLARANEILADYFKAVSYSRSSLQHACSNDRIHGYAYLAMADAYIGICNFSKTLECLDKALSISRDHDDYVMEIQVLSTMGKVFLALKDFPKALKYQEKALQLAISNAKFSTEDNINTATKFVRLTKLKLATPYRLLGEYDTATKCVEEAMSAASAIGDRPIQAKCLVVLGDIQRSKDNAETACKKYQAALPMLQDMGDRYGYTLAMLCLAKALIKLEGQQHMAVEVVSTALSIAQTIGNKLMQARCYLLSEMIYLSENRLDDAKKACESSYQLFKEMDLYCICNQLIGSHPDTLQILPCTHIFHERCIIPLLQKWTIETQNCPKCKKGLIYNRSYVAFCCD</sequence>
<dbReference type="InterPro" id="IPR019568">
    <property type="entry name" value="Rapsyn_myristoylation/link_N"/>
</dbReference>
<dbReference type="OrthoDB" id="10040854at2759"/>
<evidence type="ECO:0000256" key="3">
    <source>
        <dbReference type="PROSITE-ProRule" id="PRU00175"/>
    </source>
</evidence>
<name>A0A813ZV95_9BILA</name>
<evidence type="ECO:0000259" key="5">
    <source>
        <dbReference type="PROSITE" id="PS50089"/>
    </source>
</evidence>
<gene>
    <name evidence="6" type="ORF">GPM918_LOCUS8822</name>
    <name evidence="7" type="ORF">SRO942_LOCUS8823</name>
</gene>
<dbReference type="GO" id="GO:0007271">
    <property type="term" value="P:synaptic transmission, cholinergic"/>
    <property type="evidence" value="ECO:0007669"/>
    <property type="project" value="TreeGrafter"/>
</dbReference>
<dbReference type="EMBL" id="CAJNOQ010001583">
    <property type="protein sequence ID" value="CAF0904635.1"/>
    <property type="molecule type" value="Genomic_DNA"/>
</dbReference>
<keyword evidence="8" id="KW-1185">Reference proteome</keyword>
<dbReference type="Pfam" id="PF10579">
    <property type="entry name" value="Rapsyn_N"/>
    <property type="match status" value="1"/>
</dbReference>
<dbReference type="GO" id="GO:0005737">
    <property type="term" value="C:cytoplasm"/>
    <property type="evidence" value="ECO:0007669"/>
    <property type="project" value="UniProtKB-ARBA"/>
</dbReference>
<keyword evidence="4" id="KW-0802">TPR repeat</keyword>
<keyword evidence="1 3" id="KW-0863">Zinc-finger</keyword>
<dbReference type="GO" id="GO:0005886">
    <property type="term" value="C:plasma membrane"/>
    <property type="evidence" value="ECO:0007669"/>
    <property type="project" value="TreeGrafter"/>
</dbReference>
<dbReference type="InterPro" id="IPR052480">
    <property type="entry name" value="RAPsyn"/>
</dbReference>
<dbReference type="SMART" id="SM00028">
    <property type="entry name" value="TPR"/>
    <property type="match status" value="7"/>
</dbReference>
<dbReference type="SUPFAM" id="SSF57850">
    <property type="entry name" value="RING/U-box"/>
    <property type="match status" value="1"/>
</dbReference>
<dbReference type="GO" id="GO:0033130">
    <property type="term" value="F:acetylcholine receptor binding"/>
    <property type="evidence" value="ECO:0007669"/>
    <property type="project" value="InterPro"/>
</dbReference>
<dbReference type="PROSITE" id="PS50005">
    <property type="entry name" value="TPR"/>
    <property type="match status" value="1"/>
</dbReference>
<dbReference type="EMBL" id="CAJOBC010001583">
    <property type="protein sequence ID" value="CAF3686544.1"/>
    <property type="molecule type" value="Genomic_DNA"/>
</dbReference>
<dbReference type="Proteomes" id="UP000663829">
    <property type="component" value="Unassembled WGS sequence"/>
</dbReference>
<evidence type="ECO:0000256" key="4">
    <source>
        <dbReference type="PROSITE-ProRule" id="PRU00339"/>
    </source>
</evidence>
<accession>A0A813ZV95</accession>
<evidence type="ECO:0000256" key="2">
    <source>
        <dbReference type="ARBA" id="ARBA00022833"/>
    </source>
</evidence>
<dbReference type="PANTHER" id="PTHR46574:SF1">
    <property type="entry name" value="43 KDA RECEPTOR-ASSOCIATED PROTEIN OF THE SYNAPSE"/>
    <property type="match status" value="1"/>
</dbReference>
<dbReference type="GO" id="GO:1900075">
    <property type="term" value="P:positive regulation of neuromuscular synaptic transmission"/>
    <property type="evidence" value="ECO:0007669"/>
    <property type="project" value="TreeGrafter"/>
</dbReference>
<keyword evidence="2" id="KW-0862">Zinc</keyword>
<organism evidence="6 8">
    <name type="scientific">Didymodactylos carnosus</name>
    <dbReference type="NCBI Taxonomy" id="1234261"/>
    <lineage>
        <taxon>Eukaryota</taxon>
        <taxon>Metazoa</taxon>
        <taxon>Spiralia</taxon>
        <taxon>Gnathifera</taxon>
        <taxon>Rotifera</taxon>
        <taxon>Eurotatoria</taxon>
        <taxon>Bdelloidea</taxon>
        <taxon>Philodinida</taxon>
        <taxon>Philodinidae</taxon>
        <taxon>Didymodactylos</taxon>
    </lineage>
</organism>
<feature type="repeat" description="TPR" evidence="4">
    <location>
        <begin position="161"/>
        <end position="194"/>
    </location>
</feature>
<dbReference type="InterPro" id="IPR013083">
    <property type="entry name" value="Znf_RING/FYVE/PHD"/>
</dbReference>
<dbReference type="PANTHER" id="PTHR46574">
    <property type="entry name" value="43 KDA RECEPTOR-ASSOCIATED PROTEIN OF THE SYNAPSE"/>
    <property type="match status" value="1"/>
</dbReference>
<dbReference type="InterPro" id="IPR011990">
    <property type="entry name" value="TPR-like_helical_dom_sf"/>
</dbReference>
<dbReference type="PROSITE" id="PS50089">
    <property type="entry name" value="ZF_RING_2"/>
    <property type="match status" value="1"/>
</dbReference>
<dbReference type="GO" id="GO:0031594">
    <property type="term" value="C:neuromuscular junction"/>
    <property type="evidence" value="ECO:0007669"/>
    <property type="project" value="TreeGrafter"/>
</dbReference>
<comment type="caution">
    <text evidence="6">The sequence shown here is derived from an EMBL/GenBank/DDBJ whole genome shotgun (WGS) entry which is preliminary data.</text>
</comment>
<dbReference type="Gene3D" id="1.25.40.10">
    <property type="entry name" value="Tetratricopeptide repeat domain"/>
    <property type="match status" value="3"/>
</dbReference>
<dbReference type="AlphaFoldDB" id="A0A813ZV95"/>
<dbReference type="InterPro" id="IPR019734">
    <property type="entry name" value="TPR_rpt"/>
</dbReference>
<dbReference type="InterPro" id="IPR001841">
    <property type="entry name" value="Znf_RING"/>
</dbReference>
<dbReference type="SUPFAM" id="SSF48452">
    <property type="entry name" value="TPR-like"/>
    <property type="match status" value="2"/>
</dbReference>
<evidence type="ECO:0000313" key="8">
    <source>
        <dbReference type="Proteomes" id="UP000663829"/>
    </source>
</evidence>
<reference evidence="6" key="1">
    <citation type="submission" date="2021-02" db="EMBL/GenBank/DDBJ databases">
        <authorList>
            <person name="Nowell W R."/>
        </authorList>
    </citation>
    <scope>NUCLEOTIDE SEQUENCE</scope>
</reference>
<dbReference type="GO" id="GO:0008270">
    <property type="term" value="F:zinc ion binding"/>
    <property type="evidence" value="ECO:0007669"/>
    <property type="project" value="UniProtKB-KW"/>
</dbReference>
<dbReference type="Gene3D" id="3.30.40.10">
    <property type="entry name" value="Zinc/RING finger domain, C3HC4 (zinc finger)"/>
    <property type="match status" value="1"/>
</dbReference>
<dbReference type="GO" id="GO:0043495">
    <property type="term" value="F:protein-membrane adaptor activity"/>
    <property type="evidence" value="ECO:0007669"/>
    <property type="project" value="InterPro"/>
</dbReference>
<protein>
    <recommendedName>
        <fullName evidence="5">RING-type domain-containing protein</fullName>
    </recommendedName>
</protein>
<keyword evidence="1 3" id="KW-0479">Metal-binding</keyword>
<dbReference type="Pfam" id="PF13424">
    <property type="entry name" value="TPR_12"/>
    <property type="match status" value="1"/>
</dbReference>
<evidence type="ECO:0000313" key="7">
    <source>
        <dbReference type="EMBL" id="CAF3686544.1"/>
    </source>
</evidence>
<feature type="domain" description="RING-type" evidence="5">
    <location>
        <begin position="370"/>
        <end position="414"/>
    </location>
</feature>
<proteinExistence type="predicted"/>
<evidence type="ECO:0000256" key="1">
    <source>
        <dbReference type="ARBA" id="ARBA00022771"/>
    </source>
</evidence>